<sequence>MIEHLKPQQRFFLAQTCTVLRSLAWCNVKRELVVLPNAEKFEAWEAIAYHSPNHWACATCLRLHAVDTSDTPQNRQFECGCSLAGILGRKKDKRRAKYDFQDHHVQLALKFDRLGNVHGEYLRRLLAPHISQAGDHQHLTRTRYMRPKIVNQRLILHSEEVHESTKYPAVTKKITRICPHRGFGPVDDVPTGLDTRLEMAFESPEEEIRDSCPNCPTDYSFQVTGKRQVIVRVWHDFGSHVSHLSLLGRTDRALWDDPVDYWRNLGVRRPPRLLMHYAGASLDEGKGRRRPPLEHEPGSIRELYLTGDQQGGRTHDDILEDQE</sequence>
<proteinExistence type="predicted"/>
<keyword evidence="2" id="KW-1185">Reference proteome</keyword>
<reference evidence="1" key="1">
    <citation type="submission" date="2022-08" db="EMBL/GenBank/DDBJ databases">
        <title>Genome Sequence of Fusarium decemcellulare.</title>
        <authorList>
            <person name="Buettner E."/>
        </authorList>
    </citation>
    <scope>NUCLEOTIDE SEQUENCE</scope>
    <source>
        <strain evidence="1">Babe19</strain>
    </source>
</reference>
<evidence type="ECO:0000313" key="2">
    <source>
        <dbReference type="Proteomes" id="UP001148629"/>
    </source>
</evidence>
<dbReference type="Proteomes" id="UP001148629">
    <property type="component" value="Unassembled WGS sequence"/>
</dbReference>
<accession>A0ACC1S1P5</accession>
<organism evidence="1 2">
    <name type="scientific">Fusarium decemcellulare</name>
    <dbReference type="NCBI Taxonomy" id="57161"/>
    <lineage>
        <taxon>Eukaryota</taxon>
        <taxon>Fungi</taxon>
        <taxon>Dikarya</taxon>
        <taxon>Ascomycota</taxon>
        <taxon>Pezizomycotina</taxon>
        <taxon>Sordariomycetes</taxon>
        <taxon>Hypocreomycetidae</taxon>
        <taxon>Hypocreales</taxon>
        <taxon>Nectriaceae</taxon>
        <taxon>Fusarium</taxon>
        <taxon>Fusarium decemcellulare species complex</taxon>
    </lineage>
</organism>
<name>A0ACC1S1P5_9HYPO</name>
<dbReference type="EMBL" id="JANRMS010001191">
    <property type="protein sequence ID" value="KAJ3530268.1"/>
    <property type="molecule type" value="Genomic_DNA"/>
</dbReference>
<evidence type="ECO:0000313" key="1">
    <source>
        <dbReference type="EMBL" id="KAJ3530268.1"/>
    </source>
</evidence>
<gene>
    <name evidence="1" type="ORF">NM208_g9400</name>
</gene>
<comment type="caution">
    <text evidence="1">The sequence shown here is derived from an EMBL/GenBank/DDBJ whole genome shotgun (WGS) entry which is preliminary data.</text>
</comment>
<protein>
    <submittedName>
        <fullName evidence="1">Uncharacterized protein</fullName>
    </submittedName>
</protein>